<feature type="coiled-coil region" evidence="2">
    <location>
        <begin position="289"/>
        <end position="316"/>
    </location>
</feature>
<dbReference type="RefSeq" id="WP_308453335.1">
    <property type="nucleotide sequence ID" value="NZ_JAJEQR010000015.1"/>
</dbReference>
<sequence length="453" mass="51235">MKCYKCGNTLGSGRHCLHCGADVAIYRKIVRTSNSYYNRALAKAKIRDLSGALEDLNQSLQFNKSNIDARNLLGLVYYEMGEVVEALSQWVISKNLQPENNRADEYLTEVQGNKAELENMNKAIKNFNLSLDYAKHDSVDLAIIQLRSVISQHPKMIKAYQLLALLYIKEQEYSKAGKVLKRALAHDKGNIFCLNYAKEIRGKISRRNKQATYAEQQMAQQAADEVIIPKYSEKPKVLQLMLGLILGIAICVSAYVFMISPTQQQKTNARWNQTAVSYNEKLGAKDETISTLNTRVSDLESEVETMKKDVETYTGEDGSLTNYERLLTAMKQYAEEDWTNMAVTYATINPDVVDASAFRDCYALLKNFVENNGLADRLFEAAKALVDQGKYNEAIPALEACLAEKNDYEDAIYYMAYCYEAIGNDAEAAVYFKRIVDEFPQSQWYAQASSRVN</sequence>
<dbReference type="PANTHER" id="PTHR44749">
    <property type="entry name" value="SUPPRESSOR OF RPS4-RLD 1"/>
    <property type="match status" value="1"/>
</dbReference>
<keyword evidence="2" id="KW-0175">Coiled coil</keyword>
<reference evidence="4" key="1">
    <citation type="submission" date="2021-10" db="EMBL/GenBank/DDBJ databases">
        <title>Anaerobic single-cell dispensing facilitates the cultivation of human gut bacteria.</title>
        <authorList>
            <person name="Afrizal A."/>
        </authorList>
    </citation>
    <scope>NUCLEOTIDE SEQUENCE</scope>
    <source>
        <strain evidence="4">CLA-AA-H215</strain>
    </source>
</reference>
<dbReference type="InterPro" id="IPR044650">
    <property type="entry name" value="SRFR1-like"/>
</dbReference>
<proteinExistence type="predicted"/>
<dbReference type="Pfam" id="PF14559">
    <property type="entry name" value="TPR_19"/>
    <property type="match status" value="1"/>
</dbReference>
<evidence type="ECO:0000256" key="1">
    <source>
        <dbReference type="PROSITE-ProRule" id="PRU00339"/>
    </source>
</evidence>
<accession>A0AAE3E9S6</accession>
<dbReference type="SMART" id="SM00028">
    <property type="entry name" value="TPR"/>
    <property type="match status" value="5"/>
</dbReference>
<name>A0AAE3E9S6_9FIRM</name>
<keyword evidence="3" id="KW-0472">Membrane</keyword>
<comment type="caution">
    <text evidence="4">The sequence shown here is derived from an EMBL/GenBank/DDBJ whole genome shotgun (WGS) entry which is preliminary data.</text>
</comment>
<keyword evidence="3" id="KW-1133">Transmembrane helix</keyword>
<dbReference type="PROSITE" id="PS50005">
    <property type="entry name" value="TPR"/>
    <property type="match status" value="1"/>
</dbReference>
<feature type="repeat" description="TPR" evidence="1">
    <location>
        <begin position="157"/>
        <end position="190"/>
    </location>
</feature>
<dbReference type="Pfam" id="PF13176">
    <property type="entry name" value="TPR_7"/>
    <property type="match status" value="1"/>
</dbReference>
<gene>
    <name evidence="4" type="ORF">LKD81_06745</name>
</gene>
<dbReference type="AlphaFoldDB" id="A0AAE3E9S6"/>
<dbReference type="GO" id="GO:0045892">
    <property type="term" value="P:negative regulation of DNA-templated transcription"/>
    <property type="evidence" value="ECO:0007669"/>
    <property type="project" value="InterPro"/>
</dbReference>
<dbReference type="Gene3D" id="1.25.40.10">
    <property type="entry name" value="Tetratricopeptide repeat domain"/>
    <property type="match status" value="3"/>
</dbReference>
<keyword evidence="5" id="KW-1185">Reference proteome</keyword>
<evidence type="ECO:0000313" key="4">
    <source>
        <dbReference type="EMBL" id="MCC2230698.1"/>
    </source>
</evidence>
<feature type="transmembrane region" description="Helical" evidence="3">
    <location>
        <begin position="237"/>
        <end position="258"/>
    </location>
</feature>
<dbReference type="PANTHER" id="PTHR44749:SF1">
    <property type="entry name" value="TETRATRICOPEPTIDE-LIKE HELICAL DOMAIN-CONTAINING PROTEIN"/>
    <property type="match status" value="1"/>
</dbReference>
<keyword evidence="1" id="KW-0802">TPR repeat</keyword>
<dbReference type="InterPro" id="IPR011990">
    <property type="entry name" value="TPR-like_helical_dom_sf"/>
</dbReference>
<evidence type="ECO:0000313" key="5">
    <source>
        <dbReference type="Proteomes" id="UP001198182"/>
    </source>
</evidence>
<dbReference type="SUPFAM" id="SSF48452">
    <property type="entry name" value="TPR-like"/>
    <property type="match status" value="2"/>
</dbReference>
<evidence type="ECO:0000256" key="3">
    <source>
        <dbReference type="SAM" id="Phobius"/>
    </source>
</evidence>
<dbReference type="Proteomes" id="UP001198182">
    <property type="component" value="Unassembled WGS sequence"/>
</dbReference>
<organism evidence="4 5">
    <name type="scientific">Hominifimenecus microfluidus</name>
    <dbReference type="NCBI Taxonomy" id="2885348"/>
    <lineage>
        <taxon>Bacteria</taxon>
        <taxon>Bacillati</taxon>
        <taxon>Bacillota</taxon>
        <taxon>Clostridia</taxon>
        <taxon>Lachnospirales</taxon>
        <taxon>Lachnospiraceae</taxon>
        <taxon>Hominifimenecus</taxon>
    </lineage>
</organism>
<protein>
    <submittedName>
        <fullName evidence="4">Tetratricopeptide repeat protein</fullName>
    </submittedName>
</protein>
<dbReference type="InterPro" id="IPR019734">
    <property type="entry name" value="TPR_rpt"/>
</dbReference>
<keyword evidence="3" id="KW-0812">Transmembrane</keyword>
<dbReference type="EMBL" id="JAJEQR010000015">
    <property type="protein sequence ID" value="MCC2230698.1"/>
    <property type="molecule type" value="Genomic_DNA"/>
</dbReference>
<evidence type="ECO:0000256" key="2">
    <source>
        <dbReference type="SAM" id="Coils"/>
    </source>
</evidence>